<dbReference type="Proteomes" id="UP000015241">
    <property type="component" value="Unassembled WGS sequence"/>
</dbReference>
<dbReference type="HOGENOM" id="CLU_495737_0_0_1"/>
<dbReference type="InterPro" id="IPR040976">
    <property type="entry name" value="Pkinase_fungal"/>
</dbReference>
<evidence type="ECO:0000313" key="3">
    <source>
        <dbReference type="Proteomes" id="UP000015241"/>
    </source>
</evidence>
<organism evidence="2 3">
    <name type="scientific">Fomitopsis schrenkii</name>
    <name type="common">Brown rot fungus</name>
    <dbReference type="NCBI Taxonomy" id="2126942"/>
    <lineage>
        <taxon>Eukaryota</taxon>
        <taxon>Fungi</taxon>
        <taxon>Dikarya</taxon>
        <taxon>Basidiomycota</taxon>
        <taxon>Agaricomycotina</taxon>
        <taxon>Agaricomycetes</taxon>
        <taxon>Polyporales</taxon>
        <taxon>Fomitopsis</taxon>
    </lineage>
</organism>
<dbReference type="OrthoDB" id="2797568at2759"/>
<dbReference type="EMBL" id="KE504139">
    <property type="protein sequence ID" value="EPT01875.1"/>
    <property type="molecule type" value="Genomic_DNA"/>
</dbReference>
<dbReference type="Pfam" id="PF17667">
    <property type="entry name" value="Pkinase_fungal"/>
    <property type="match status" value="1"/>
</dbReference>
<protein>
    <recommendedName>
        <fullName evidence="1">Fungal-type protein kinase domain-containing protein</fullName>
    </recommendedName>
</protein>
<keyword evidence="3" id="KW-1185">Reference proteome</keyword>
<dbReference type="AlphaFoldDB" id="S8FUH1"/>
<dbReference type="STRING" id="743788.S8FUH1"/>
<gene>
    <name evidence="2" type="ORF">FOMPIDRAFT_1048468</name>
</gene>
<evidence type="ECO:0000313" key="2">
    <source>
        <dbReference type="EMBL" id="EPT01875.1"/>
    </source>
</evidence>
<feature type="domain" description="Fungal-type protein kinase" evidence="1">
    <location>
        <begin position="140"/>
        <end position="485"/>
    </location>
</feature>
<name>S8FUH1_FOMSC</name>
<reference evidence="2 3" key="1">
    <citation type="journal article" date="2012" name="Science">
        <title>The Paleozoic origin of enzymatic lignin decomposition reconstructed from 31 fungal genomes.</title>
        <authorList>
            <person name="Floudas D."/>
            <person name="Binder M."/>
            <person name="Riley R."/>
            <person name="Barry K."/>
            <person name="Blanchette R.A."/>
            <person name="Henrissat B."/>
            <person name="Martinez A.T."/>
            <person name="Otillar R."/>
            <person name="Spatafora J.W."/>
            <person name="Yadav J.S."/>
            <person name="Aerts A."/>
            <person name="Benoit I."/>
            <person name="Boyd A."/>
            <person name="Carlson A."/>
            <person name="Copeland A."/>
            <person name="Coutinho P.M."/>
            <person name="de Vries R.P."/>
            <person name="Ferreira P."/>
            <person name="Findley K."/>
            <person name="Foster B."/>
            <person name="Gaskell J."/>
            <person name="Glotzer D."/>
            <person name="Gorecki P."/>
            <person name="Heitman J."/>
            <person name="Hesse C."/>
            <person name="Hori C."/>
            <person name="Igarashi K."/>
            <person name="Jurgens J.A."/>
            <person name="Kallen N."/>
            <person name="Kersten P."/>
            <person name="Kohler A."/>
            <person name="Kuees U."/>
            <person name="Kumar T.K.A."/>
            <person name="Kuo A."/>
            <person name="LaButti K."/>
            <person name="Larrondo L.F."/>
            <person name="Lindquist E."/>
            <person name="Ling A."/>
            <person name="Lombard V."/>
            <person name="Lucas S."/>
            <person name="Lundell T."/>
            <person name="Martin R."/>
            <person name="McLaughlin D.J."/>
            <person name="Morgenstern I."/>
            <person name="Morin E."/>
            <person name="Murat C."/>
            <person name="Nagy L.G."/>
            <person name="Nolan M."/>
            <person name="Ohm R.A."/>
            <person name="Patyshakuliyeva A."/>
            <person name="Rokas A."/>
            <person name="Ruiz-Duenas F.J."/>
            <person name="Sabat G."/>
            <person name="Salamov A."/>
            <person name="Samejima M."/>
            <person name="Schmutz J."/>
            <person name="Slot J.C."/>
            <person name="St John F."/>
            <person name="Stenlid J."/>
            <person name="Sun H."/>
            <person name="Sun S."/>
            <person name="Syed K."/>
            <person name="Tsang A."/>
            <person name="Wiebenga A."/>
            <person name="Young D."/>
            <person name="Pisabarro A."/>
            <person name="Eastwood D.C."/>
            <person name="Martin F."/>
            <person name="Cullen D."/>
            <person name="Grigoriev I.V."/>
            <person name="Hibbett D.S."/>
        </authorList>
    </citation>
    <scope>NUCLEOTIDE SEQUENCE</scope>
    <source>
        <strain evidence="3">FP-58527</strain>
    </source>
</reference>
<dbReference type="PANTHER" id="PTHR38248">
    <property type="entry name" value="FUNK1 6"/>
    <property type="match status" value="1"/>
</dbReference>
<dbReference type="PANTHER" id="PTHR38248:SF2">
    <property type="entry name" value="FUNK1 11"/>
    <property type="match status" value="1"/>
</dbReference>
<proteinExistence type="predicted"/>
<evidence type="ECO:0000259" key="1">
    <source>
        <dbReference type="Pfam" id="PF17667"/>
    </source>
</evidence>
<accession>S8FUH1</accession>
<sequence length="488" mass="55340">MATATPRITKQRVYHFTTPRQDCDADMWAWRKEIDGRIVSMKASLDDFLHFFVHGSSDPPLLQAARPFNVPEGKRESSMYEPLCAGLREIVSDFPDATRPCFHNNAHEVIRFPFQKQEQEFHTTKPDIIASLPGQQFEGRFPDRWRNISTVFEVKNTVKGDPIEYRSPRNDETLVQLAKSARNILVAQGRLFVFVVGIYGHYARIYRFDRAGAVCSDRFNYQKEPSILRRFLWRLTHPTHQNCDILGADPTVRLTSTPSDQTEIEAALSAASIEHTEETWKTCRWVTVKGADDGAQLRYLLYDPIFINPGLFSRATTVWAGLEVDDDGHPTGLPPREDGTSGQPAGRQVIVKDSWQQLARRPEAEHYEQIYASISLRVLQSVADADARDNEVEGKAIANAWNEAWVGLAEFVAGDDLGAEEIKREVEDRVGQQTSTAIYQHSPPHQLYERSHSRTVSKTIGTPLSEFATTKEMVQALMDAIEAVRLRR</sequence>
<dbReference type="InParanoid" id="S8FUH1"/>